<name>A0A8S5M091_9CAUD</name>
<organism evidence="1">
    <name type="scientific">Myoviridae sp. ctZDd15</name>
    <dbReference type="NCBI Taxonomy" id="2826664"/>
    <lineage>
        <taxon>Viruses</taxon>
        <taxon>Duplodnaviria</taxon>
        <taxon>Heunggongvirae</taxon>
        <taxon>Uroviricota</taxon>
        <taxon>Caudoviricetes</taxon>
    </lineage>
</organism>
<dbReference type="EMBL" id="BK014788">
    <property type="protein sequence ID" value="DAD75729.1"/>
    <property type="molecule type" value="Genomic_DNA"/>
</dbReference>
<sequence>MSVQSEIDRIKKNVNDTLKAIGDTGVTVGTGSDALPAAARALANEKQNKLTGMAGQFVGFDKNGNAIPQNAPQSGMTQTQADERYLQLSGGTVTGAFAIIGPFTAHSDAQFDSPAIFNAGVALNVYPEHPKSVVNKEYVDSQKPKAHKVTLTTAGWNASAKTQTVTVTGVLADETKQLIMPMPAMASQANYAAAGIACTKQEADALTFQCQTVPTADLTVYVAVQEVTQG</sequence>
<protein>
    <submittedName>
        <fullName evidence="1">Uncharacterized protein</fullName>
    </submittedName>
</protein>
<reference evidence="1" key="1">
    <citation type="journal article" date="2021" name="Proc. Natl. Acad. Sci. U.S.A.">
        <title>A Catalog of Tens of Thousands of Viruses from Human Metagenomes Reveals Hidden Associations with Chronic Diseases.</title>
        <authorList>
            <person name="Tisza M.J."/>
            <person name="Buck C.B."/>
        </authorList>
    </citation>
    <scope>NUCLEOTIDE SEQUENCE</scope>
    <source>
        <strain evidence="1">CtZDd15</strain>
    </source>
</reference>
<evidence type="ECO:0000313" key="1">
    <source>
        <dbReference type="EMBL" id="DAD75729.1"/>
    </source>
</evidence>
<accession>A0A8S5M091</accession>
<proteinExistence type="predicted"/>